<comment type="similarity">
    <text evidence="2">Belongs to the PilY1 family.</text>
</comment>
<dbReference type="SUPFAM" id="SSF50998">
    <property type="entry name" value="Quinoprotein alcohol dehydrogenase-like"/>
    <property type="match status" value="1"/>
</dbReference>
<evidence type="ECO:0000313" key="10">
    <source>
        <dbReference type="Proteomes" id="UP000294359"/>
    </source>
</evidence>
<organism evidence="9 10">
    <name type="scientific">Pseudoduganella plicata</name>
    <dbReference type="NCBI Taxonomy" id="321984"/>
    <lineage>
        <taxon>Bacteria</taxon>
        <taxon>Pseudomonadati</taxon>
        <taxon>Pseudomonadota</taxon>
        <taxon>Betaproteobacteria</taxon>
        <taxon>Burkholderiales</taxon>
        <taxon>Oxalobacteraceae</taxon>
        <taxon>Telluria group</taxon>
        <taxon>Pseudoduganella</taxon>
    </lineage>
</organism>
<evidence type="ECO:0000256" key="3">
    <source>
        <dbReference type="ARBA" id="ARBA00022558"/>
    </source>
</evidence>
<comment type="subcellular location">
    <subcellularLocation>
        <location evidence="1">Fimbrium</location>
    </subcellularLocation>
</comment>
<evidence type="ECO:0000256" key="1">
    <source>
        <dbReference type="ARBA" id="ARBA00004561"/>
    </source>
</evidence>
<keyword evidence="4" id="KW-0479">Metal-binding</keyword>
<evidence type="ECO:0000256" key="6">
    <source>
        <dbReference type="ARBA" id="ARBA00023263"/>
    </source>
</evidence>
<evidence type="ECO:0000256" key="7">
    <source>
        <dbReference type="SAM" id="MobiDB-lite"/>
    </source>
</evidence>
<feature type="compositionally biased region" description="Low complexity" evidence="7">
    <location>
        <begin position="750"/>
        <end position="764"/>
    </location>
</feature>
<feature type="domain" description="PilY1 beta-propeller" evidence="8">
    <location>
        <begin position="228"/>
        <end position="571"/>
    </location>
</feature>
<accession>A0ABX5SH74</accession>
<proteinExistence type="inferred from homology"/>
<dbReference type="InterPro" id="IPR008707">
    <property type="entry name" value="B-propeller_PilY1"/>
</dbReference>
<dbReference type="EMBL" id="CP038026">
    <property type="protein sequence ID" value="QBQ38917.1"/>
    <property type="molecule type" value="Genomic_DNA"/>
</dbReference>
<feature type="region of interest" description="Disordered" evidence="7">
    <location>
        <begin position="742"/>
        <end position="764"/>
    </location>
</feature>
<evidence type="ECO:0000313" key="9">
    <source>
        <dbReference type="EMBL" id="QBQ38917.1"/>
    </source>
</evidence>
<gene>
    <name evidence="9" type="ORF">E1742_24250</name>
</gene>
<evidence type="ECO:0000256" key="4">
    <source>
        <dbReference type="ARBA" id="ARBA00022723"/>
    </source>
</evidence>
<reference evidence="9 10" key="1">
    <citation type="submission" date="2019-03" db="EMBL/GenBank/DDBJ databases">
        <title>Draft Genome Sequences of Six Type Strains of the Genus Massilia.</title>
        <authorList>
            <person name="Miess H."/>
            <person name="Frediansyhah A."/>
            <person name="Gross H."/>
        </authorList>
    </citation>
    <scope>NUCLEOTIDE SEQUENCE [LARGE SCALE GENOMIC DNA]</scope>
    <source>
        <strain evidence="9 10">DSM 17505</strain>
    </source>
</reference>
<evidence type="ECO:0000256" key="2">
    <source>
        <dbReference type="ARBA" id="ARBA00008387"/>
    </source>
</evidence>
<keyword evidence="3" id="KW-1029">Fimbrium biogenesis</keyword>
<sequence length="764" mass="79918">MATCTASPPSVSAAAKARRSCCRQPTAGTMTEATMDASHQRRRRRRRLCGLVLAVQCMGGCVADAAAQASDEQVAVGCAARYRTVRGPAVTVPAARLAPVGAEEATVFRAAYVLARGSGTLTRTPLVRNAAGALRQMPPLWDAGMLLADRPAAARNIYTFDGDPAARRATIPFLWDALSPGRQAELDRPPVPVDGEDGPDGLGSARLEYLRGDRTLEGHGLRVRSGVLGDAVHSTPVFVGAGANAPARGSADPAYAAFHQRTLRRAPAVYLGANDGMLHAFDARSGAELFAYVPDMLFGALKELTSPAYTHRAYVDGPLAVGEANLGGAWRTVLVGSPGAGARGLFALDVTDPSYFEGGLGVLWEFTPRDDAAIGNVMTPAQVARLQVRSRNGVRQYRHFAATGNGEGAGRAALLLLALDKPPGQRWRLDTSYYRLDIPPGEAGLPAGLSAPALVTDDDETLRHVYAGDLQGNLWRFDFTRTPPWRASPGLRPVFVARDTNGVRQPIAQQPKVVHAAGGGYLVLFGTGMLRSRADRDPAGFTPQSFYAIHDDPAHPATAATRADLLQRRLDATDGGMGVTVSGTQQAIGGGTRPKGWYIDFGVGTGAGERNIAGATIVDGKVAFSTVVPGRTACTESYGRTYLLDALSGLAPDSAGVAVSGATTGAVVMDFVDGPPAALPAARVRGHGGRGNGTRIEVTRSAEVVALGTSGGVPRVTSTQATLPAGRLSWREVVNWRQLHRAAARRGDADPSGGAPAATGRESQ</sequence>
<dbReference type="Proteomes" id="UP000294359">
    <property type="component" value="Chromosome"/>
</dbReference>
<keyword evidence="5" id="KW-0106">Calcium</keyword>
<evidence type="ECO:0000256" key="5">
    <source>
        <dbReference type="ARBA" id="ARBA00022837"/>
    </source>
</evidence>
<protein>
    <submittedName>
        <fullName evidence="9">Pilus assembly protein PilY</fullName>
    </submittedName>
</protein>
<name>A0ABX5SH74_9BURK</name>
<evidence type="ECO:0000259" key="8">
    <source>
        <dbReference type="Pfam" id="PF05567"/>
    </source>
</evidence>
<keyword evidence="6" id="KW-0281">Fimbrium</keyword>
<keyword evidence="10" id="KW-1185">Reference proteome</keyword>
<dbReference type="Pfam" id="PF05567">
    <property type="entry name" value="T4P_PilY1"/>
    <property type="match status" value="1"/>
</dbReference>
<dbReference type="InterPro" id="IPR011047">
    <property type="entry name" value="Quinoprotein_ADH-like_sf"/>
</dbReference>